<evidence type="ECO:0000313" key="2">
    <source>
        <dbReference type="EMBL" id="SFV55747.1"/>
    </source>
</evidence>
<gene>
    <name evidence="2" type="ORF">MNB_SV-6-659</name>
</gene>
<protein>
    <recommendedName>
        <fullName evidence="1">DUF1882 domain-containing protein</fullName>
    </recommendedName>
</protein>
<proteinExistence type="predicted"/>
<reference evidence="2" key="1">
    <citation type="submission" date="2016-10" db="EMBL/GenBank/DDBJ databases">
        <authorList>
            <person name="de Groot N.N."/>
        </authorList>
    </citation>
    <scope>NUCLEOTIDE SEQUENCE</scope>
</reference>
<evidence type="ECO:0000259" key="1">
    <source>
        <dbReference type="Pfam" id="PF08966"/>
    </source>
</evidence>
<dbReference type="AlphaFoldDB" id="A0A1W1BQJ0"/>
<dbReference type="Pfam" id="PF08966">
    <property type="entry name" value="DUF1882"/>
    <property type="match status" value="1"/>
</dbReference>
<dbReference type="Gene3D" id="3.90.920.20">
    <property type="entry name" value="HP0184-like"/>
    <property type="match status" value="1"/>
</dbReference>
<accession>A0A1W1BQJ0</accession>
<dbReference type="SUPFAM" id="SSF56747">
    <property type="entry name" value="Prim-pol domain"/>
    <property type="match status" value="1"/>
</dbReference>
<dbReference type="EMBL" id="FPHC01000038">
    <property type="protein sequence ID" value="SFV55747.1"/>
    <property type="molecule type" value="Genomic_DNA"/>
</dbReference>
<dbReference type="InterPro" id="IPR015061">
    <property type="entry name" value="DUF1882"/>
</dbReference>
<dbReference type="InterPro" id="IPR044919">
    <property type="entry name" value="HP0184-like_sf"/>
</dbReference>
<organism evidence="2">
    <name type="scientific">hydrothermal vent metagenome</name>
    <dbReference type="NCBI Taxonomy" id="652676"/>
    <lineage>
        <taxon>unclassified sequences</taxon>
        <taxon>metagenomes</taxon>
        <taxon>ecological metagenomes</taxon>
    </lineage>
</organism>
<name>A0A1W1BQJ0_9ZZZZ</name>
<sequence length="160" mass="18892">MEIDTQYYFVKRSTIVDKITFNHRTLYAKFERIDEPLNDTLISQHLDREYTIAIPLLEDEKSNYLLIEYRGLNPSKFYHLSRYVISNLSLNTPIYLQGKKENYIQLYISVDNLHIKEAEDILKSISDQLSSRLTKEWRLFPDSSLPPSYNIATLPYGVYS</sequence>
<feature type="domain" description="DUF1882" evidence="1">
    <location>
        <begin position="3"/>
        <end position="60"/>
    </location>
</feature>